<organism evidence="4 5">
    <name type="scientific">Artemisia annua</name>
    <name type="common">Sweet wormwood</name>
    <dbReference type="NCBI Taxonomy" id="35608"/>
    <lineage>
        <taxon>Eukaryota</taxon>
        <taxon>Viridiplantae</taxon>
        <taxon>Streptophyta</taxon>
        <taxon>Embryophyta</taxon>
        <taxon>Tracheophyta</taxon>
        <taxon>Spermatophyta</taxon>
        <taxon>Magnoliopsida</taxon>
        <taxon>eudicotyledons</taxon>
        <taxon>Gunneridae</taxon>
        <taxon>Pentapetalae</taxon>
        <taxon>asterids</taxon>
        <taxon>campanulids</taxon>
        <taxon>Asterales</taxon>
        <taxon>Asteraceae</taxon>
        <taxon>Asteroideae</taxon>
        <taxon>Anthemideae</taxon>
        <taxon>Artemisiinae</taxon>
        <taxon>Artemisia</taxon>
    </lineage>
</organism>
<sequence>MADITTTTATSTGGCSGNGFKRRSRKQNKHVELSPWIVDMINIVEPKDCSTHRTNRLDRFCIKCVQPFCNECSSNHDGHEHLQICRYSYSCVVKRPDFQKHFDCSGVQSYKTNNNRVLYIKQKRAIQQVKEEQINTKKVCCIVCNLTIIDEDYCSIECKITAVYKNGNIEWVTYDKNVKSTEGAMDDNNVNNTEGVTDDDDVKTMEGATDNNDVSNTEEAKDDNNVSKGNGKDSENGLHDDTLILSKIKRPRKAIPLRAPLF</sequence>
<evidence type="ECO:0000256" key="1">
    <source>
        <dbReference type="PROSITE-ProRule" id="PRU00024"/>
    </source>
</evidence>
<dbReference type="InterPro" id="IPR000315">
    <property type="entry name" value="Znf_B-box"/>
</dbReference>
<comment type="caution">
    <text evidence="4">The sequence shown here is derived from an EMBL/GenBank/DDBJ whole genome shotgun (WGS) entry which is preliminary data.</text>
</comment>
<dbReference type="InterPro" id="IPR006734">
    <property type="entry name" value="PLATZ"/>
</dbReference>
<dbReference type="GO" id="GO:0008270">
    <property type="term" value="F:zinc ion binding"/>
    <property type="evidence" value="ECO:0007669"/>
    <property type="project" value="UniProtKB-KW"/>
</dbReference>
<evidence type="ECO:0000256" key="2">
    <source>
        <dbReference type="SAM" id="MobiDB-lite"/>
    </source>
</evidence>
<dbReference type="EMBL" id="PKPP01011920">
    <property type="protein sequence ID" value="PWA43274.1"/>
    <property type="molecule type" value="Genomic_DNA"/>
</dbReference>
<dbReference type="PANTHER" id="PTHR31065">
    <property type="entry name" value="PLATZ TRANSCRIPTION FACTOR FAMILY PROTEIN"/>
    <property type="match status" value="1"/>
</dbReference>
<keyword evidence="1" id="KW-0862">Zinc</keyword>
<evidence type="ECO:0000313" key="4">
    <source>
        <dbReference type="EMBL" id="PWA43274.1"/>
    </source>
</evidence>
<evidence type="ECO:0000313" key="5">
    <source>
        <dbReference type="Proteomes" id="UP000245207"/>
    </source>
</evidence>
<protein>
    <recommendedName>
        <fullName evidence="3">B box-type domain-containing protein</fullName>
    </recommendedName>
</protein>
<name>A0A2U1L2S7_ARTAN</name>
<feature type="compositionally biased region" description="Low complexity" evidence="2">
    <location>
        <begin position="1"/>
        <end position="13"/>
    </location>
</feature>
<dbReference type="Gene3D" id="3.30.160.60">
    <property type="entry name" value="Classic Zinc Finger"/>
    <property type="match status" value="1"/>
</dbReference>
<dbReference type="PANTHER" id="PTHR31065:SF53">
    <property type="entry name" value="B BOX-TYPE DOMAIN-CONTAINING PROTEIN"/>
    <property type="match status" value="1"/>
</dbReference>
<proteinExistence type="predicted"/>
<dbReference type="OrthoDB" id="724537at2759"/>
<keyword evidence="5" id="KW-1185">Reference proteome</keyword>
<keyword evidence="1" id="KW-0479">Metal-binding</keyword>
<dbReference type="SUPFAM" id="SSF57845">
    <property type="entry name" value="B-box zinc-binding domain"/>
    <property type="match status" value="1"/>
</dbReference>
<dbReference type="Proteomes" id="UP000245207">
    <property type="component" value="Unassembled WGS sequence"/>
</dbReference>
<feature type="compositionally biased region" description="Basic and acidic residues" evidence="2">
    <location>
        <begin position="218"/>
        <end position="238"/>
    </location>
</feature>
<feature type="domain" description="B box-type" evidence="3">
    <location>
        <begin position="49"/>
        <end position="84"/>
    </location>
</feature>
<gene>
    <name evidence="4" type="ORF">CTI12_AA537160</name>
</gene>
<dbReference type="AlphaFoldDB" id="A0A2U1L2S7"/>
<reference evidence="4 5" key="1">
    <citation type="journal article" date="2018" name="Mol. Plant">
        <title>The genome of Artemisia annua provides insight into the evolution of Asteraceae family and artemisinin biosynthesis.</title>
        <authorList>
            <person name="Shen Q."/>
            <person name="Zhang L."/>
            <person name="Liao Z."/>
            <person name="Wang S."/>
            <person name="Yan T."/>
            <person name="Shi P."/>
            <person name="Liu M."/>
            <person name="Fu X."/>
            <person name="Pan Q."/>
            <person name="Wang Y."/>
            <person name="Lv Z."/>
            <person name="Lu X."/>
            <person name="Zhang F."/>
            <person name="Jiang W."/>
            <person name="Ma Y."/>
            <person name="Chen M."/>
            <person name="Hao X."/>
            <person name="Li L."/>
            <person name="Tang Y."/>
            <person name="Lv G."/>
            <person name="Zhou Y."/>
            <person name="Sun X."/>
            <person name="Brodelius P.E."/>
            <person name="Rose J.K.C."/>
            <person name="Tang K."/>
        </authorList>
    </citation>
    <scope>NUCLEOTIDE SEQUENCE [LARGE SCALE GENOMIC DNA]</scope>
    <source>
        <strain evidence="5">cv. Huhao1</strain>
        <tissue evidence="4">Leaf</tissue>
    </source>
</reference>
<dbReference type="Pfam" id="PF04640">
    <property type="entry name" value="PLATZ"/>
    <property type="match status" value="1"/>
</dbReference>
<accession>A0A2U1L2S7</accession>
<dbReference type="STRING" id="35608.A0A2U1L2S7"/>
<feature type="region of interest" description="Disordered" evidence="2">
    <location>
        <begin position="1"/>
        <end position="23"/>
    </location>
</feature>
<dbReference type="PROSITE" id="PS50119">
    <property type="entry name" value="ZF_BBOX"/>
    <property type="match status" value="1"/>
</dbReference>
<dbReference type="CDD" id="cd19756">
    <property type="entry name" value="Bbox2"/>
    <property type="match status" value="1"/>
</dbReference>
<evidence type="ECO:0000259" key="3">
    <source>
        <dbReference type="PROSITE" id="PS50119"/>
    </source>
</evidence>
<feature type="region of interest" description="Disordered" evidence="2">
    <location>
        <begin position="182"/>
        <end position="238"/>
    </location>
</feature>
<keyword evidence="1" id="KW-0863">Zinc-finger</keyword>